<dbReference type="SUPFAM" id="SSF47090">
    <property type="entry name" value="PGBD-like"/>
    <property type="match status" value="1"/>
</dbReference>
<evidence type="ECO:0000259" key="2">
    <source>
        <dbReference type="Pfam" id="PF11860"/>
    </source>
</evidence>
<keyword evidence="4" id="KW-1185">Reference proteome</keyword>
<dbReference type="Gene3D" id="1.10.101.10">
    <property type="entry name" value="PGBD-like superfamily/PGBD"/>
    <property type="match status" value="1"/>
</dbReference>
<dbReference type="GeneID" id="15011513"/>
<dbReference type="InterPro" id="IPR024408">
    <property type="entry name" value="Muramidase"/>
</dbReference>
<reference evidence="3 4" key="1">
    <citation type="submission" date="2010-10" db="EMBL/GenBank/DDBJ databases">
        <title>The Genome Sequence of Loktanella phage pCB2051-A.</title>
        <authorList>
            <consortium name="The Broad Institute Genome Sequencing Platform"/>
            <person name="Henn M.R."/>
            <person name="Buchan A."/>
            <person name="Levin J."/>
            <person name="Malboeuf C."/>
            <person name="Casali M."/>
            <person name="Russ C."/>
            <person name="Lennon N."/>
            <person name="Chapman S.B."/>
            <person name="Erlich R."/>
            <person name="Young S.K."/>
            <person name="Yandava C."/>
            <person name="Zeng Q."/>
            <person name="Alvarado L."/>
            <person name="Anderson S."/>
            <person name="Berlin A."/>
            <person name="Chen Z."/>
            <person name="Freedman E."/>
            <person name="Gellesch M."/>
            <person name="Goldberg J."/>
            <person name="Green L."/>
            <person name="Griggs A."/>
            <person name="Gujja S."/>
            <person name="Heilman E.R."/>
            <person name="Heiman D."/>
            <person name="Hollinger A."/>
            <person name="Howarth C."/>
            <person name="Larson L."/>
            <person name="Mehta T."/>
            <person name="Pearson M."/>
            <person name="Roberts A."/>
            <person name="Ryan E."/>
            <person name="Saif S."/>
            <person name="Shea T."/>
            <person name="Shenoy N."/>
            <person name="Sisk P."/>
            <person name="Stolte C."/>
            <person name="Sykes S."/>
            <person name="White J."/>
            <person name="Haas B."/>
            <person name="Nusbaum C."/>
            <person name="Birren B."/>
        </authorList>
    </citation>
    <scope>NUCLEOTIDE SEQUENCE [LARGE SCALE GENOMIC DNA]</scope>
    <source>
        <strain evidence="4">pCB2051-A</strain>
    </source>
</reference>
<sequence>MIKYPDFIGPAKDLESVDFTRIGHSIGVGEDEIHAFADVEAAGKPFDGFKRPKMLFEPHKFYAFTSGETRQKAVGRGLAYPNWMPGHYPKDSYPVLEAAFALAPEAALRACSWGAGQILGDNHRMIGFTTVYDMVNAFCEDADAHIKGMADFIVAAGIDDELRRIAFLDRPTTPNDCIPIVAVYNGPGFRSNDYHTKLASRHNFWRGIPDTPFDETEAGFQIMAVGSVGTKVKAAQESLLKLGHDPKGADGKFGGNTRTAVMGFQSKAVMPVTGVIDLATYQAIVKAVNPMMTCGPMS</sequence>
<dbReference type="Pfam" id="PF11860">
    <property type="entry name" value="Muramidase"/>
    <property type="match status" value="1"/>
</dbReference>
<feature type="domain" description="Peptidoglycan binding-like" evidence="1">
    <location>
        <begin position="229"/>
        <end position="284"/>
    </location>
</feature>
<dbReference type="OrthoDB" id="8489at10239"/>
<feature type="domain" description="N-acetylmuramidase" evidence="2">
    <location>
        <begin position="32"/>
        <end position="204"/>
    </location>
</feature>
<dbReference type="KEGG" id="vg:15011513"/>
<dbReference type="RefSeq" id="YP_007674940.1">
    <property type="nucleotide sequence ID" value="NC_020853.1"/>
</dbReference>
<dbReference type="EMBL" id="HQ632859">
    <property type="protein sequence ID" value="AGH31480.1"/>
    <property type="molecule type" value="Genomic_DNA"/>
</dbReference>
<protein>
    <recommendedName>
        <fullName evidence="5">Peptidoglycan binding-like domain-containing protein</fullName>
    </recommendedName>
</protein>
<proteinExistence type="predicted"/>
<organism evidence="3 4">
    <name type="scientific">Loktanella phage pCB2051-A</name>
    <dbReference type="NCBI Taxonomy" id="754044"/>
    <lineage>
        <taxon>Viruses</taxon>
        <taxon>Duplodnaviria</taxon>
        <taxon>Heunggongvirae</taxon>
        <taxon>Uroviricota</taxon>
        <taxon>Caudoviricetes</taxon>
        <taxon>Casjensviridae</taxon>
        <taxon>Broinstvirus</taxon>
        <taxon>Broinstvirus pCB2051A</taxon>
    </lineage>
</organism>
<dbReference type="InterPro" id="IPR036366">
    <property type="entry name" value="PGBDSf"/>
</dbReference>
<dbReference type="InterPro" id="IPR036365">
    <property type="entry name" value="PGBD-like_sf"/>
</dbReference>
<gene>
    <name evidence="3" type="ORF">LOKG_00044</name>
</gene>
<dbReference type="Proteomes" id="UP000201389">
    <property type="component" value="Segment"/>
</dbReference>
<dbReference type="Pfam" id="PF01471">
    <property type="entry name" value="PG_binding_1"/>
    <property type="match status" value="1"/>
</dbReference>
<evidence type="ECO:0008006" key="5">
    <source>
        <dbReference type="Google" id="ProtNLM"/>
    </source>
</evidence>
<evidence type="ECO:0000259" key="1">
    <source>
        <dbReference type="Pfam" id="PF01471"/>
    </source>
</evidence>
<evidence type="ECO:0000313" key="3">
    <source>
        <dbReference type="EMBL" id="AGH31480.1"/>
    </source>
</evidence>
<dbReference type="InterPro" id="IPR002477">
    <property type="entry name" value="Peptidoglycan-bd-like"/>
</dbReference>
<name>M4QPB8_9CAUD</name>
<evidence type="ECO:0000313" key="4">
    <source>
        <dbReference type="Proteomes" id="UP000201389"/>
    </source>
</evidence>
<accession>M4QPB8</accession>